<dbReference type="InterPro" id="IPR002562">
    <property type="entry name" value="3'-5'_exonuclease_dom"/>
</dbReference>
<reference evidence="2" key="1">
    <citation type="submission" date="2019-01" db="EMBL/GenBank/DDBJ databases">
        <title>Draft genome sequences of three monokaryotic isolates of the white-rot basidiomycete fungus Dichomitus squalens.</title>
        <authorList>
            <consortium name="DOE Joint Genome Institute"/>
            <person name="Lopez S.C."/>
            <person name="Andreopoulos B."/>
            <person name="Pangilinan J."/>
            <person name="Lipzen A."/>
            <person name="Riley R."/>
            <person name="Ahrendt S."/>
            <person name="Ng V."/>
            <person name="Barry K."/>
            <person name="Daum C."/>
            <person name="Grigoriev I.V."/>
            <person name="Hilden K.S."/>
            <person name="Makela M.R."/>
            <person name="de Vries R.P."/>
        </authorList>
    </citation>
    <scope>NUCLEOTIDE SEQUENCE [LARGE SCALE GENOMIC DNA]</scope>
    <source>
        <strain evidence="2">OM18370.1</strain>
    </source>
</reference>
<dbReference type="EMBL" id="ML143568">
    <property type="protein sequence ID" value="TBU21898.1"/>
    <property type="molecule type" value="Genomic_DNA"/>
</dbReference>
<dbReference type="AlphaFoldDB" id="A0A4Q9M726"/>
<evidence type="ECO:0000259" key="1">
    <source>
        <dbReference type="Pfam" id="PF01612"/>
    </source>
</evidence>
<dbReference type="InterPro" id="IPR036397">
    <property type="entry name" value="RNaseH_sf"/>
</dbReference>
<feature type="domain" description="3'-5' exonuclease" evidence="1">
    <location>
        <begin position="84"/>
        <end position="193"/>
    </location>
</feature>
<dbReference type="Pfam" id="PF01612">
    <property type="entry name" value="DNA_pol_A_exo1"/>
    <property type="match status" value="1"/>
</dbReference>
<dbReference type="PANTHER" id="PTHR43040">
    <property type="entry name" value="RIBONUCLEASE D"/>
    <property type="match status" value="1"/>
</dbReference>
<dbReference type="SUPFAM" id="SSF53098">
    <property type="entry name" value="Ribonuclease H-like"/>
    <property type="match status" value="1"/>
</dbReference>
<dbReference type="PANTHER" id="PTHR43040:SF1">
    <property type="entry name" value="RIBONUCLEASE D"/>
    <property type="match status" value="1"/>
</dbReference>
<dbReference type="GO" id="GO:0003676">
    <property type="term" value="F:nucleic acid binding"/>
    <property type="evidence" value="ECO:0007669"/>
    <property type="project" value="InterPro"/>
</dbReference>
<dbReference type="GO" id="GO:0006139">
    <property type="term" value="P:nucleobase-containing compound metabolic process"/>
    <property type="evidence" value="ECO:0007669"/>
    <property type="project" value="InterPro"/>
</dbReference>
<accession>A0A4Q9M726</accession>
<protein>
    <submittedName>
        <fullName evidence="2">Ribonuclease H-like domain-containing protein</fullName>
    </submittedName>
</protein>
<dbReference type="OrthoDB" id="26838at2759"/>
<dbReference type="Proteomes" id="UP000292957">
    <property type="component" value="Unassembled WGS sequence"/>
</dbReference>
<evidence type="ECO:0000313" key="2">
    <source>
        <dbReference type="EMBL" id="TBU21898.1"/>
    </source>
</evidence>
<dbReference type="Gene3D" id="3.30.420.10">
    <property type="entry name" value="Ribonuclease H-like superfamily/Ribonuclease H"/>
    <property type="match status" value="1"/>
</dbReference>
<dbReference type="InterPro" id="IPR012337">
    <property type="entry name" value="RNaseH-like_sf"/>
</dbReference>
<dbReference type="GO" id="GO:0008408">
    <property type="term" value="F:3'-5' exonuclease activity"/>
    <property type="evidence" value="ECO:0007669"/>
    <property type="project" value="InterPro"/>
</dbReference>
<proteinExistence type="predicted"/>
<sequence>MAPVPPSLLSSSAVLEYINSCHRRRGASLAKQAFLTIDAFLASSAAANSDSSVHLAFSPPRTPWAPYRAIMSQTTGGMRYTLCDTYGAAAQAAEALSRHDTLILDCEGRDIGMPDGELGIIAIGDSTASHVYLFDTLALSNKQHPLLSRLFTLLRRPDIVKIVWDGRSDFFEIADTYGVLTQGVVDLQLAEAAQRARNPRKRKGFRAGHTLQYFKKIQDELLAEPATLDDIHRLFGLDHCARLFHVLDESGGKDPAVVAMHYERGGDMWMVRPLPALLLRYSCHDIEMIAAMYARFTKFLKPLDELKAMTERYLHSYPTRELRALHASLDLCKFVPMDVLTPPIPNTMRYHCTRCERMLSLSCFSLHYADVQGSGETSNSQPLVRMSTCRLCTLIAQRNSEPIVTEWIVI</sequence>
<gene>
    <name evidence="2" type="ORF">BD311DRAFT_178281</name>
</gene>
<organism evidence="2">
    <name type="scientific">Dichomitus squalens</name>
    <dbReference type="NCBI Taxonomy" id="114155"/>
    <lineage>
        <taxon>Eukaryota</taxon>
        <taxon>Fungi</taxon>
        <taxon>Dikarya</taxon>
        <taxon>Basidiomycota</taxon>
        <taxon>Agaricomycotina</taxon>
        <taxon>Agaricomycetes</taxon>
        <taxon>Polyporales</taxon>
        <taxon>Polyporaceae</taxon>
        <taxon>Dichomitus</taxon>
    </lineage>
</organism>
<name>A0A4Q9M726_9APHY</name>